<dbReference type="EMBL" id="JACRWC010000066">
    <property type="protein sequence ID" value="MBC5999409.1"/>
    <property type="molecule type" value="Genomic_DNA"/>
</dbReference>
<feature type="site" description="Raises pKa of active site His" evidence="6">
    <location>
        <position position="145"/>
    </location>
</feature>
<dbReference type="PANTHER" id="PTHR43369:SF2">
    <property type="entry name" value="PHOSPHORIBOSYLGLYCINAMIDE FORMYLTRANSFERASE"/>
    <property type="match status" value="1"/>
</dbReference>
<dbReference type="Pfam" id="PF00551">
    <property type="entry name" value="Formyl_trans_N"/>
    <property type="match status" value="1"/>
</dbReference>
<gene>
    <name evidence="6" type="primary">purN</name>
    <name evidence="8" type="ORF">H8876_05290</name>
</gene>
<dbReference type="InterPro" id="IPR002376">
    <property type="entry name" value="Formyl_transf_N"/>
</dbReference>
<dbReference type="AlphaFoldDB" id="A0A923SLM1"/>
<feature type="binding site" evidence="6">
    <location>
        <position position="102"/>
    </location>
    <ligand>
        <name>(6R)-10-formyltetrahydrofolate</name>
        <dbReference type="ChEBI" id="CHEBI:195366"/>
    </ligand>
</feature>
<dbReference type="Proteomes" id="UP000644115">
    <property type="component" value="Unassembled WGS sequence"/>
</dbReference>
<feature type="active site" description="Proton donor" evidence="6">
    <location>
        <position position="104"/>
    </location>
</feature>
<dbReference type="Gene3D" id="3.40.50.170">
    <property type="entry name" value="Formyl transferase, N-terminal domain"/>
    <property type="match status" value="1"/>
</dbReference>
<proteinExistence type="inferred from homology"/>
<comment type="similarity">
    <text evidence="4 6">Belongs to the GART family.</text>
</comment>
<dbReference type="HAMAP" id="MF_01930">
    <property type="entry name" value="PurN"/>
    <property type="match status" value="1"/>
</dbReference>
<comment type="pathway">
    <text evidence="1 6">Purine metabolism; IMP biosynthesis via de novo pathway; N(2)-formyl-N(1)-(5-phospho-D-ribosyl)glycinamide from N(1)-(5-phospho-D-ribosyl)glycinamide (10-formyl THF route): step 1/1.</text>
</comment>
<comment type="function">
    <text evidence="6">Catalyzes the transfer of a formyl group from 10-formyltetrahydrofolate to 5-phospho-ribosyl-glycinamide (GAR), producing 5-phospho-ribosyl-N-formylglycinamide (FGAR) and tetrahydrofolate.</text>
</comment>
<evidence type="ECO:0000313" key="8">
    <source>
        <dbReference type="EMBL" id="MBC5999409.1"/>
    </source>
</evidence>
<dbReference type="EC" id="2.1.2.2" evidence="6"/>
<dbReference type="PANTHER" id="PTHR43369">
    <property type="entry name" value="PHOSPHORIBOSYLGLYCINAMIDE FORMYLTRANSFERASE"/>
    <property type="match status" value="1"/>
</dbReference>
<dbReference type="InterPro" id="IPR001555">
    <property type="entry name" value="GART_AS"/>
</dbReference>
<comment type="caution">
    <text evidence="6">Lacks conserved residue(s) required for the propagation of feature annotation.</text>
</comment>
<evidence type="ECO:0000256" key="2">
    <source>
        <dbReference type="ARBA" id="ARBA00022679"/>
    </source>
</evidence>
<dbReference type="InterPro" id="IPR036477">
    <property type="entry name" value="Formyl_transf_N_sf"/>
</dbReference>
<comment type="caution">
    <text evidence="8">The sequence shown here is derived from an EMBL/GenBank/DDBJ whole genome shotgun (WGS) entry which is preliminary data.</text>
</comment>
<reference evidence="8" key="1">
    <citation type="submission" date="2020-08" db="EMBL/GenBank/DDBJ databases">
        <authorList>
            <person name="Liu C."/>
            <person name="Sun Q."/>
        </authorList>
    </citation>
    <scope>NUCLEOTIDE SEQUENCE</scope>
    <source>
        <strain evidence="8">BX16</strain>
    </source>
</reference>
<evidence type="ECO:0000256" key="5">
    <source>
        <dbReference type="ARBA" id="ARBA00047664"/>
    </source>
</evidence>
<dbReference type="PROSITE" id="PS00373">
    <property type="entry name" value="GART"/>
    <property type="match status" value="1"/>
</dbReference>
<sequence>MSEKIKVAVLVSGGGTNLQALIDKEADGQIPDAHIVKVIASREDAFALERAAKAGIETAVAKEPQQVMEELQKSGADMIVLAGYMKVLPKEIIERYRNKIINIHPSLIPKYCGKGFYGKRVHKAVLEGGEKESGATVHFVDEGVDTGEIILQEKVPVLEGDTPDELAARVLKVEHRILAEGLNQIAAKIQVEKMKSDEKGGQR</sequence>
<evidence type="ECO:0000256" key="6">
    <source>
        <dbReference type="HAMAP-Rule" id="MF_01930"/>
    </source>
</evidence>
<dbReference type="RefSeq" id="WP_249286848.1">
    <property type="nucleotide sequence ID" value="NZ_JACRWC010000066.1"/>
</dbReference>
<feature type="binding site" evidence="6">
    <location>
        <begin position="15"/>
        <end position="17"/>
    </location>
    <ligand>
        <name>N(1)-(5-phospho-beta-D-ribosyl)glycinamide</name>
        <dbReference type="ChEBI" id="CHEBI:143788"/>
    </ligand>
</feature>
<dbReference type="GO" id="GO:0006189">
    <property type="term" value="P:'de novo' IMP biosynthetic process"/>
    <property type="evidence" value="ECO:0007669"/>
    <property type="project" value="UniProtKB-UniRule"/>
</dbReference>
<keyword evidence="2 6" id="KW-0808">Transferase</keyword>
<keyword evidence="3 6" id="KW-0658">Purine biosynthesis</keyword>
<evidence type="ECO:0000259" key="7">
    <source>
        <dbReference type="Pfam" id="PF00551"/>
    </source>
</evidence>
<organism evidence="8 9">
    <name type="scientific">Lentihominibacter faecis</name>
    <dbReference type="NCBI Taxonomy" id="2764712"/>
    <lineage>
        <taxon>Bacteria</taxon>
        <taxon>Bacillati</taxon>
        <taxon>Bacillota</taxon>
        <taxon>Clostridia</taxon>
        <taxon>Peptostreptococcales</taxon>
        <taxon>Anaerovoracaceae</taxon>
        <taxon>Lentihominibacter</taxon>
    </lineage>
</organism>
<dbReference type="NCBIfam" id="TIGR00639">
    <property type="entry name" value="PurN"/>
    <property type="match status" value="1"/>
</dbReference>
<evidence type="ECO:0000256" key="3">
    <source>
        <dbReference type="ARBA" id="ARBA00022755"/>
    </source>
</evidence>
<keyword evidence="9" id="KW-1185">Reference proteome</keyword>
<dbReference type="SUPFAM" id="SSF53328">
    <property type="entry name" value="Formyltransferase"/>
    <property type="match status" value="1"/>
</dbReference>
<dbReference type="GO" id="GO:0005829">
    <property type="term" value="C:cytosol"/>
    <property type="evidence" value="ECO:0007669"/>
    <property type="project" value="TreeGrafter"/>
</dbReference>
<evidence type="ECO:0000256" key="4">
    <source>
        <dbReference type="ARBA" id="ARBA00038440"/>
    </source>
</evidence>
<dbReference type="GO" id="GO:0004644">
    <property type="term" value="F:phosphoribosylglycinamide formyltransferase activity"/>
    <property type="evidence" value="ECO:0007669"/>
    <property type="project" value="UniProtKB-UniRule"/>
</dbReference>
<accession>A0A923SLM1</accession>
<dbReference type="CDD" id="cd08645">
    <property type="entry name" value="FMT_core_GART"/>
    <property type="match status" value="1"/>
</dbReference>
<comment type="catalytic activity">
    <reaction evidence="5 6">
        <text>N(1)-(5-phospho-beta-D-ribosyl)glycinamide + (6R)-10-formyltetrahydrofolate = N(2)-formyl-N(1)-(5-phospho-beta-D-ribosyl)glycinamide + (6S)-5,6,7,8-tetrahydrofolate + H(+)</text>
        <dbReference type="Rhea" id="RHEA:15053"/>
        <dbReference type="ChEBI" id="CHEBI:15378"/>
        <dbReference type="ChEBI" id="CHEBI:57453"/>
        <dbReference type="ChEBI" id="CHEBI:143788"/>
        <dbReference type="ChEBI" id="CHEBI:147286"/>
        <dbReference type="ChEBI" id="CHEBI:195366"/>
        <dbReference type="EC" id="2.1.2.2"/>
    </reaction>
</comment>
<name>A0A923SLM1_9FIRM</name>
<feature type="domain" description="Formyl transferase N-terminal" evidence="7">
    <location>
        <begin position="6"/>
        <end position="180"/>
    </location>
</feature>
<evidence type="ECO:0000313" key="9">
    <source>
        <dbReference type="Proteomes" id="UP000644115"/>
    </source>
</evidence>
<protein>
    <recommendedName>
        <fullName evidence="6">Phosphoribosylglycinamide formyltransferase</fullName>
        <ecNumber evidence="6">2.1.2.2</ecNumber>
    </recommendedName>
    <alternativeName>
        <fullName evidence="6">5'-phosphoribosylglycinamide transformylase</fullName>
    </alternativeName>
    <alternativeName>
        <fullName evidence="6">GAR transformylase</fullName>
        <shortName evidence="6">GART</shortName>
    </alternativeName>
</protein>
<evidence type="ECO:0000256" key="1">
    <source>
        <dbReference type="ARBA" id="ARBA00005054"/>
    </source>
</evidence>
<dbReference type="InterPro" id="IPR004607">
    <property type="entry name" value="GART"/>
</dbReference>